<dbReference type="Gene3D" id="1.10.10.60">
    <property type="entry name" value="Homeodomain-like"/>
    <property type="match status" value="1"/>
</dbReference>
<evidence type="ECO:0000313" key="9">
    <source>
        <dbReference type="EMBL" id="MEE2024402.1"/>
    </source>
</evidence>
<dbReference type="Pfam" id="PF02954">
    <property type="entry name" value="HTH_8"/>
    <property type="match status" value="1"/>
</dbReference>
<dbReference type="Pfam" id="PF25601">
    <property type="entry name" value="AAA_lid_14"/>
    <property type="match status" value="1"/>
</dbReference>
<keyword evidence="5" id="KW-0597">Phosphoprotein</keyword>
<dbReference type="RefSeq" id="WP_330087735.1">
    <property type="nucleotide sequence ID" value="NZ_JAUGZK010000005.1"/>
</dbReference>
<dbReference type="InterPro" id="IPR027417">
    <property type="entry name" value="P-loop_NTPase"/>
</dbReference>
<dbReference type="InterPro" id="IPR002078">
    <property type="entry name" value="Sigma_54_int"/>
</dbReference>
<feature type="domain" description="Response regulatory" evidence="8">
    <location>
        <begin position="5"/>
        <end position="121"/>
    </location>
</feature>
<dbReference type="SUPFAM" id="SSF52172">
    <property type="entry name" value="CheY-like"/>
    <property type="match status" value="1"/>
</dbReference>
<keyword evidence="10" id="KW-1185">Reference proteome</keyword>
<dbReference type="PROSITE" id="PS50110">
    <property type="entry name" value="RESPONSE_REGULATORY"/>
    <property type="match status" value="1"/>
</dbReference>
<dbReference type="PANTHER" id="PTHR32071:SF113">
    <property type="entry name" value="ALGINATE BIOSYNTHESIS TRANSCRIPTIONAL REGULATORY PROTEIN ALGB"/>
    <property type="match status" value="1"/>
</dbReference>
<dbReference type="SMART" id="SM00382">
    <property type="entry name" value="AAA"/>
    <property type="match status" value="1"/>
</dbReference>
<dbReference type="SUPFAM" id="SSF52540">
    <property type="entry name" value="P-loop containing nucleoside triphosphate hydrolases"/>
    <property type="match status" value="1"/>
</dbReference>
<dbReference type="PRINTS" id="PR01590">
    <property type="entry name" value="HTHFIS"/>
</dbReference>
<organism evidence="9 10">
    <name type="scientific">Alkalimonas mucilaginosa</name>
    <dbReference type="NCBI Taxonomy" id="3057676"/>
    <lineage>
        <taxon>Bacteria</taxon>
        <taxon>Pseudomonadati</taxon>
        <taxon>Pseudomonadota</taxon>
        <taxon>Gammaproteobacteria</taxon>
        <taxon>Alkalimonas</taxon>
    </lineage>
</organism>
<dbReference type="PANTHER" id="PTHR32071">
    <property type="entry name" value="TRANSCRIPTIONAL REGULATORY PROTEIN"/>
    <property type="match status" value="1"/>
</dbReference>
<dbReference type="Pfam" id="PF00158">
    <property type="entry name" value="Sigma54_activat"/>
    <property type="match status" value="1"/>
</dbReference>
<dbReference type="SUPFAM" id="SSF46689">
    <property type="entry name" value="Homeodomain-like"/>
    <property type="match status" value="1"/>
</dbReference>
<feature type="domain" description="Sigma-54 factor interaction" evidence="7">
    <location>
        <begin position="144"/>
        <end position="373"/>
    </location>
</feature>
<dbReference type="CDD" id="cd00156">
    <property type="entry name" value="REC"/>
    <property type="match status" value="1"/>
</dbReference>
<keyword evidence="4" id="KW-0804">Transcription</keyword>
<sequence>MTNALILIADDDDDIRLALELLLAGAGYRVISAATPQAVRQQAGQKPDLVLLDMNFQQDTTSGKEGLALLAELKMQDLPVILMTAWASIELAVAGMQQGARSFIQKPWNNQQLLQLIRQQLEHQQLQQENQHLKQLLQPEQQQWVAESPAMQQLEQLVQQLAPTDASVLILGENGTGKSLLASRLHQLSKRSQQPLVAVNMAAIPESLFEAELFGHEKGAFTDAKQSRTGRFALAGKGSLFLDEVGCLPPQLQPKLLRVLESGEFEAVGSSRSQRSQARIISATNADLQQLVKQGLFRQDLLYRLNTFVLELPPLRQRQQDIPLLCQQIMSGLCQKYHKPPLSISPAAMQTLLGYPWPGNVRELTHTLERAVLLCQAETIQPQHLLLQNNQTSAPADSLNLAETEQRLIQQALASSGQQLTEAARLLGISRHALARRLEKYPELGSH</sequence>
<dbReference type="EMBL" id="JAUGZK010000005">
    <property type="protein sequence ID" value="MEE2024402.1"/>
    <property type="molecule type" value="Genomic_DNA"/>
</dbReference>
<dbReference type="InterPro" id="IPR009057">
    <property type="entry name" value="Homeodomain-like_sf"/>
</dbReference>
<dbReference type="InterPro" id="IPR002197">
    <property type="entry name" value="HTH_Fis"/>
</dbReference>
<keyword evidence="2" id="KW-0067">ATP-binding</keyword>
<proteinExistence type="predicted"/>
<feature type="modified residue" description="4-aspartylphosphate" evidence="5">
    <location>
        <position position="53"/>
    </location>
</feature>
<keyword evidence="6" id="KW-0175">Coiled coil</keyword>
<dbReference type="InterPro" id="IPR003593">
    <property type="entry name" value="AAA+_ATPase"/>
</dbReference>
<keyword evidence="3" id="KW-0805">Transcription regulation</keyword>
<dbReference type="Pfam" id="PF00072">
    <property type="entry name" value="Response_reg"/>
    <property type="match status" value="1"/>
</dbReference>
<gene>
    <name evidence="9" type="ORF">QWF21_09095</name>
</gene>
<evidence type="ECO:0000259" key="7">
    <source>
        <dbReference type="PROSITE" id="PS50045"/>
    </source>
</evidence>
<protein>
    <submittedName>
        <fullName evidence="9">Sigma-54 dependent transcriptional regulator</fullName>
    </submittedName>
</protein>
<evidence type="ECO:0000313" key="10">
    <source>
        <dbReference type="Proteomes" id="UP001339167"/>
    </source>
</evidence>
<evidence type="ECO:0000259" key="8">
    <source>
        <dbReference type="PROSITE" id="PS50110"/>
    </source>
</evidence>
<dbReference type="Proteomes" id="UP001339167">
    <property type="component" value="Unassembled WGS sequence"/>
</dbReference>
<dbReference type="SMART" id="SM00448">
    <property type="entry name" value="REC"/>
    <property type="match status" value="1"/>
</dbReference>
<evidence type="ECO:0000256" key="5">
    <source>
        <dbReference type="PROSITE-ProRule" id="PRU00169"/>
    </source>
</evidence>
<dbReference type="InterPro" id="IPR001789">
    <property type="entry name" value="Sig_transdc_resp-reg_receiver"/>
</dbReference>
<dbReference type="Gene3D" id="1.10.8.60">
    <property type="match status" value="1"/>
</dbReference>
<evidence type="ECO:0000256" key="3">
    <source>
        <dbReference type="ARBA" id="ARBA00023015"/>
    </source>
</evidence>
<evidence type="ECO:0000256" key="2">
    <source>
        <dbReference type="ARBA" id="ARBA00022840"/>
    </source>
</evidence>
<accession>A0ABU7JFE3</accession>
<evidence type="ECO:0000256" key="4">
    <source>
        <dbReference type="ARBA" id="ARBA00023163"/>
    </source>
</evidence>
<dbReference type="InterPro" id="IPR025944">
    <property type="entry name" value="Sigma_54_int_dom_CS"/>
</dbReference>
<dbReference type="PROSITE" id="PS50045">
    <property type="entry name" value="SIGMA54_INTERACT_4"/>
    <property type="match status" value="1"/>
</dbReference>
<evidence type="ECO:0000256" key="6">
    <source>
        <dbReference type="SAM" id="Coils"/>
    </source>
</evidence>
<dbReference type="Gene3D" id="3.40.50.2300">
    <property type="match status" value="1"/>
</dbReference>
<evidence type="ECO:0000256" key="1">
    <source>
        <dbReference type="ARBA" id="ARBA00022741"/>
    </source>
</evidence>
<dbReference type="InterPro" id="IPR058031">
    <property type="entry name" value="AAA_lid_NorR"/>
</dbReference>
<reference evidence="9 10" key="1">
    <citation type="submission" date="2023-06" db="EMBL/GenBank/DDBJ databases">
        <title>Alkalimonas sp., MEB004 an alkaliphilic bacterium isolated from Lonar Lake, India.</title>
        <authorList>
            <person name="Joshi A."/>
            <person name="Thite S."/>
        </authorList>
    </citation>
    <scope>NUCLEOTIDE SEQUENCE [LARGE SCALE GENOMIC DNA]</scope>
    <source>
        <strain evidence="9 10">MEB004</strain>
    </source>
</reference>
<name>A0ABU7JFE3_9GAMM</name>
<keyword evidence="1" id="KW-0547">Nucleotide-binding</keyword>
<dbReference type="CDD" id="cd00009">
    <property type="entry name" value="AAA"/>
    <property type="match status" value="1"/>
</dbReference>
<dbReference type="PROSITE" id="PS00688">
    <property type="entry name" value="SIGMA54_INTERACT_3"/>
    <property type="match status" value="1"/>
</dbReference>
<dbReference type="Gene3D" id="3.40.50.300">
    <property type="entry name" value="P-loop containing nucleotide triphosphate hydrolases"/>
    <property type="match status" value="1"/>
</dbReference>
<feature type="coiled-coil region" evidence="6">
    <location>
        <begin position="109"/>
        <end position="143"/>
    </location>
</feature>
<dbReference type="InterPro" id="IPR011006">
    <property type="entry name" value="CheY-like_superfamily"/>
</dbReference>
<comment type="caution">
    <text evidence="9">The sequence shown here is derived from an EMBL/GenBank/DDBJ whole genome shotgun (WGS) entry which is preliminary data.</text>
</comment>